<proteinExistence type="predicted"/>
<dbReference type="Pfam" id="PF00535">
    <property type="entry name" value="Glycos_transf_2"/>
    <property type="match status" value="1"/>
</dbReference>
<protein>
    <submittedName>
        <fullName evidence="4">Glycosyltransferase family 2 protein</fullName>
    </submittedName>
</protein>
<keyword evidence="1" id="KW-0328">Glycosyltransferase</keyword>
<evidence type="ECO:0000256" key="1">
    <source>
        <dbReference type="ARBA" id="ARBA00022676"/>
    </source>
</evidence>
<dbReference type="CDD" id="cd00761">
    <property type="entry name" value="Glyco_tranf_GTA_type"/>
    <property type="match status" value="1"/>
</dbReference>
<dbReference type="PANTHER" id="PTHR22916">
    <property type="entry name" value="GLYCOSYLTRANSFERASE"/>
    <property type="match status" value="1"/>
</dbReference>
<evidence type="ECO:0000313" key="4">
    <source>
        <dbReference type="EMBL" id="MBD8003433.1"/>
    </source>
</evidence>
<sequence length="342" mass="39679">MNNPLVSIIVPVYNVETYLSQCLDSLQNQSYTNIEVIVIDDGSKDNSWSVLQKYVVDKRFCCISQNNQGVSKARNKGLGLAKGEYIMFVDADDWLDCDAVTECVEAMQESNSDVCLFDYMREFQNISERRSLFEKSQRFDEKACQDLQCRMIAPTGTELVRPQTLDSFGTIWGKLYKRSVLTDIKFVDLKVIGTAEDTLFNCFAFLQIKKAVYLHEAFYHYRKYNAGAETKKYKPDLYQRWNKLFEYMSRSACSEKARTALSNRIALSIIGLGLNECMSDQSFSQKKKQLLHIIGQSHYKEAYRELDFTYFPIHWKLFFFCAKHRLATPLLLLLKVIHRIIG</sequence>
<organism evidence="4 5">
    <name type="scientific">Phocaeicola faecium</name>
    <dbReference type="NCBI Taxonomy" id="2762213"/>
    <lineage>
        <taxon>Bacteria</taxon>
        <taxon>Pseudomonadati</taxon>
        <taxon>Bacteroidota</taxon>
        <taxon>Bacteroidia</taxon>
        <taxon>Bacteroidales</taxon>
        <taxon>Bacteroidaceae</taxon>
        <taxon>Phocaeicola</taxon>
    </lineage>
</organism>
<dbReference type="EMBL" id="JACSPQ010000061">
    <property type="protein sequence ID" value="MBD8003433.1"/>
    <property type="molecule type" value="Genomic_DNA"/>
</dbReference>
<dbReference type="Proteomes" id="UP000616346">
    <property type="component" value="Unassembled WGS sequence"/>
</dbReference>
<name>A0ABR8VF82_9BACT</name>
<dbReference type="Gene3D" id="3.90.550.10">
    <property type="entry name" value="Spore Coat Polysaccharide Biosynthesis Protein SpsA, Chain A"/>
    <property type="match status" value="1"/>
</dbReference>
<keyword evidence="2" id="KW-0808">Transferase</keyword>
<dbReference type="InterPro" id="IPR029044">
    <property type="entry name" value="Nucleotide-diphossugar_trans"/>
</dbReference>
<evidence type="ECO:0000256" key="2">
    <source>
        <dbReference type="ARBA" id="ARBA00022679"/>
    </source>
</evidence>
<reference evidence="4 5" key="1">
    <citation type="submission" date="2020-08" db="EMBL/GenBank/DDBJ databases">
        <title>A Genomic Blueprint of the Chicken Gut Microbiome.</title>
        <authorList>
            <person name="Gilroy R."/>
            <person name="Ravi A."/>
            <person name="Getino M."/>
            <person name="Pursley I."/>
            <person name="Horton D.L."/>
            <person name="Alikhan N.-F."/>
            <person name="Baker D."/>
            <person name="Gharbi K."/>
            <person name="Hall N."/>
            <person name="Watson M."/>
            <person name="Adriaenssens E.M."/>
            <person name="Foster-Nyarko E."/>
            <person name="Jarju S."/>
            <person name="Secka A."/>
            <person name="Antonio M."/>
            <person name="Oren A."/>
            <person name="Chaudhuri R."/>
            <person name="La Ragione R.M."/>
            <person name="Hildebrand F."/>
            <person name="Pallen M.J."/>
        </authorList>
    </citation>
    <scope>NUCLEOTIDE SEQUENCE [LARGE SCALE GENOMIC DNA]</scope>
    <source>
        <strain evidence="4 5">Sa1YUN3</strain>
    </source>
</reference>
<keyword evidence="5" id="KW-1185">Reference proteome</keyword>
<comment type="caution">
    <text evidence="4">The sequence shown here is derived from an EMBL/GenBank/DDBJ whole genome shotgun (WGS) entry which is preliminary data.</text>
</comment>
<gene>
    <name evidence="4" type="ORF">H9626_14710</name>
</gene>
<accession>A0ABR8VF82</accession>
<dbReference type="RefSeq" id="WP_191710968.1">
    <property type="nucleotide sequence ID" value="NZ_JACSPQ010000061.1"/>
</dbReference>
<dbReference type="SUPFAM" id="SSF53448">
    <property type="entry name" value="Nucleotide-diphospho-sugar transferases"/>
    <property type="match status" value="1"/>
</dbReference>
<dbReference type="InterPro" id="IPR001173">
    <property type="entry name" value="Glyco_trans_2-like"/>
</dbReference>
<evidence type="ECO:0000313" key="5">
    <source>
        <dbReference type="Proteomes" id="UP000616346"/>
    </source>
</evidence>
<dbReference type="PANTHER" id="PTHR22916:SF51">
    <property type="entry name" value="GLYCOSYLTRANSFERASE EPSH-RELATED"/>
    <property type="match status" value="1"/>
</dbReference>
<evidence type="ECO:0000259" key="3">
    <source>
        <dbReference type="Pfam" id="PF00535"/>
    </source>
</evidence>
<feature type="domain" description="Glycosyltransferase 2-like" evidence="3">
    <location>
        <begin position="7"/>
        <end position="148"/>
    </location>
</feature>